<name>L2F960_9GAMM</name>
<evidence type="ECO:0000313" key="3">
    <source>
        <dbReference type="EMBL" id="ELA09311.1"/>
    </source>
</evidence>
<dbReference type="OrthoDB" id="9777711at2"/>
<dbReference type="EMBL" id="ANIN01000001">
    <property type="protein sequence ID" value="ELA09311.1"/>
    <property type="molecule type" value="Genomic_DNA"/>
</dbReference>
<dbReference type="PROSITE" id="PS00166">
    <property type="entry name" value="ENOYL_COA_HYDRATASE"/>
    <property type="match status" value="1"/>
</dbReference>
<organism evidence="3 4">
    <name type="scientific">Moraxella macacae 0408225</name>
    <dbReference type="NCBI Taxonomy" id="1230338"/>
    <lineage>
        <taxon>Bacteria</taxon>
        <taxon>Pseudomonadati</taxon>
        <taxon>Pseudomonadota</taxon>
        <taxon>Gammaproteobacteria</taxon>
        <taxon>Moraxellales</taxon>
        <taxon>Moraxellaceae</taxon>
        <taxon>Moraxella</taxon>
    </lineage>
</organism>
<comment type="caution">
    <text evidence="3">The sequence shown here is derived from an EMBL/GenBank/DDBJ whole genome shotgun (WGS) entry which is preliminary data.</text>
</comment>
<dbReference type="Pfam" id="PF00378">
    <property type="entry name" value="ECH_1"/>
    <property type="match status" value="1"/>
</dbReference>
<dbReference type="InterPro" id="IPR001753">
    <property type="entry name" value="Enoyl-CoA_hydra/iso"/>
</dbReference>
<dbReference type="PANTHER" id="PTHR43149:SF1">
    <property type="entry name" value="DELTA(3,5)-DELTA(2,4)-DIENOYL-COA ISOMERASE, MITOCHONDRIAL"/>
    <property type="match status" value="1"/>
</dbReference>
<dbReference type="STRING" id="1230338.MOMA_02860"/>
<dbReference type="EC" id="4.2.1.17" evidence="3"/>
<dbReference type="NCBIfam" id="NF005699">
    <property type="entry name" value="PRK07509.1"/>
    <property type="match status" value="1"/>
</dbReference>
<dbReference type="CDD" id="cd06558">
    <property type="entry name" value="crotonase-like"/>
    <property type="match status" value="1"/>
</dbReference>
<keyword evidence="4" id="KW-1185">Reference proteome</keyword>
<evidence type="ECO:0000313" key="4">
    <source>
        <dbReference type="Proteomes" id="UP000023795"/>
    </source>
</evidence>
<protein>
    <submittedName>
        <fullName evidence="3">Enoyl-CoA hydratase</fullName>
        <ecNumber evidence="3">4.2.1.17</ecNumber>
    </submittedName>
</protein>
<dbReference type="GO" id="GO:0016853">
    <property type="term" value="F:isomerase activity"/>
    <property type="evidence" value="ECO:0007669"/>
    <property type="project" value="InterPro"/>
</dbReference>
<dbReference type="InterPro" id="IPR045002">
    <property type="entry name" value="Ech1-like"/>
</dbReference>
<sequence>MIKFALPIPQICQRFGKKCFIPKDCINSNQTLKPLTERIINANQKLSPNIGIKLGKHNSIIVQLQRAEKHNALSFAMMDQLIWLAKQIQTWREVRAVILKGEGESFCSGIDLADLNHPKNLSKVAWQLVKPTLSTYQQVCLVWRELSVPVIAVLHGHCIGAGLQLVLACDIRFATPNCQFAIMESKWGLVPDMGLTQSAIGLAPDVLKTLAISARTFDAKTALQYNFVSTITETPMESAEHLVAEIAQRSPDAVLASKRIINRMYRQSSTTLYHEKLWQIKLLLGKNQKLALKKAKDPTVQFLPRQFD</sequence>
<evidence type="ECO:0000256" key="2">
    <source>
        <dbReference type="RuleBase" id="RU003707"/>
    </source>
</evidence>
<dbReference type="eggNOG" id="COG1024">
    <property type="taxonomic scope" value="Bacteria"/>
</dbReference>
<keyword evidence="3" id="KW-0456">Lyase</keyword>
<dbReference type="Gene3D" id="3.90.226.10">
    <property type="entry name" value="2-enoyl-CoA Hydratase, Chain A, domain 1"/>
    <property type="match status" value="1"/>
</dbReference>
<evidence type="ECO:0000256" key="1">
    <source>
        <dbReference type="ARBA" id="ARBA00005254"/>
    </source>
</evidence>
<dbReference type="PANTHER" id="PTHR43149">
    <property type="entry name" value="ENOYL-COA HYDRATASE"/>
    <property type="match status" value="1"/>
</dbReference>
<gene>
    <name evidence="3" type="ORF">MOMA_02860</name>
</gene>
<dbReference type="InterPro" id="IPR029045">
    <property type="entry name" value="ClpP/crotonase-like_dom_sf"/>
</dbReference>
<dbReference type="Proteomes" id="UP000023795">
    <property type="component" value="Unassembled WGS sequence"/>
</dbReference>
<proteinExistence type="inferred from homology"/>
<dbReference type="InterPro" id="IPR018376">
    <property type="entry name" value="Enoyl-CoA_hyd/isom_CS"/>
</dbReference>
<reference evidence="3 4" key="1">
    <citation type="journal article" date="2013" name="Genome Announc.">
        <title>Genome Sequence of Moraxella macacae 0408225, a Novel Bacterial Species Isolated from a Cynomolgus Macaque with Epistaxis.</title>
        <authorList>
            <person name="Ladner J.T."/>
            <person name="Whitehouse C.A."/>
            <person name="Koroleva G.I."/>
            <person name="Palacios G.F."/>
        </authorList>
    </citation>
    <scope>NUCLEOTIDE SEQUENCE [LARGE SCALE GENOMIC DNA]</scope>
    <source>
        <strain evidence="3 4">0408225</strain>
    </source>
</reference>
<dbReference type="RefSeq" id="WP_009767131.1">
    <property type="nucleotide sequence ID" value="NZ_ANIN01000001.1"/>
</dbReference>
<dbReference type="PATRIC" id="fig|1230338.3.peg.625"/>
<dbReference type="GO" id="GO:0004300">
    <property type="term" value="F:enoyl-CoA hydratase activity"/>
    <property type="evidence" value="ECO:0007669"/>
    <property type="project" value="UniProtKB-EC"/>
</dbReference>
<dbReference type="AlphaFoldDB" id="L2F960"/>
<comment type="similarity">
    <text evidence="1 2">Belongs to the enoyl-CoA hydratase/isomerase family.</text>
</comment>
<dbReference type="SUPFAM" id="SSF52096">
    <property type="entry name" value="ClpP/crotonase"/>
    <property type="match status" value="1"/>
</dbReference>
<accession>L2F960</accession>